<evidence type="ECO:0000313" key="3">
    <source>
        <dbReference type="EMBL" id="WWC59798.1"/>
    </source>
</evidence>
<evidence type="ECO:0000256" key="1">
    <source>
        <dbReference type="SAM" id="MobiDB-lite"/>
    </source>
</evidence>
<gene>
    <name evidence="2" type="ORF">I303_01500</name>
    <name evidence="3" type="ORF">I303_102360</name>
</gene>
<dbReference type="RefSeq" id="XP_018265140.1">
    <property type="nucleotide sequence ID" value="XM_018404859.1"/>
</dbReference>
<proteinExistence type="predicted"/>
<sequence>MSTTIDDDLRKVRSSSGVSKRRYDAPAQGHNPASCQSTADRLERLFDGLGLAKSAAEAITEEEWQGFGYQLSPDIKHFFDSAATSDANWKGSTPHECSDTVQEEEVFEHDSFRDWSSTHHLAVDAIHSFSFHPDVQGSKYSALDVNMVNKAQQITNLASSNHQRGAVDMQNWSSGLFMSDFDLELPDARVEERSDAFKEGMTASPFQDRTSHRYGLTQAQISDVSLLRGLLSAKVDDELARTFLVPSVDKERWEEETNKNTRETIVGHAKDRFRDFSETLCRFERDSGRVARKPWK</sequence>
<reference evidence="2" key="1">
    <citation type="submission" date="2013-07" db="EMBL/GenBank/DDBJ databases">
        <title>The Genome Sequence of Cryptococcus dejecticola CBS10117.</title>
        <authorList>
            <consortium name="The Broad Institute Genome Sequencing Platform"/>
            <person name="Cuomo C."/>
            <person name="Litvintseva A."/>
            <person name="Chen Y."/>
            <person name="Heitman J."/>
            <person name="Sun S."/>
            <person name="Springer D."/>
            <person name="Dromer F."/>
            <person name="Young S.K."/>
            <person name="Zeng Q."/>
            <person name="Gargeya S."/>
            <person name="Fitzgerald M."/>
            <person name="Abouelleil A."/>
            <person name="Alvarado L."/>
            <person name="Berlin A.M."/>
            <person name="Chapman S.B."/>
            <person name="Dewar J."/>
            <person name="Goldberg J."/>
            <person name="Griggs A."/>
            <person name="Gujja S."/>
            <person name="Hansen M."/>
            <person name="Howarth C."/>
            <person name="Imamovic A."/>
            <person name="Larimer J."/>
            <person name="McCowan C."/>
            <person name="Murphy C."/>
            <person name="Pearson M."/>
            <person name="Priest M."/>
            <person name="Roberts A."/>
            <person name="Saif S."/>
            <person name="Shea T."/>
            <person name="Sykes S."/>
            <person name="Wortman J."/>
            <person name="Nusbaum C."/>
            <person name="Birren B."/>
        </authorList>
    </citation>
    <scope>NUCLEOTIDE SEQUENCE [LARGE SCALE GENOMIC DNA]</scope>
    <source>
        <strain evidence="2">CBS 10117</strain>
    </source>
</reference>
<organism evidence="2">
    <name type="scientific">Kwoniella dejecticola CBS 10117</name>
    <dbReference type="NCBI Taxonomy" id="1296121"/>
    <lineage>
        <taxon>Eukaryota</taxon>
        <taxon>Fungi</taxon>
        <taxon>Dikarya</taxon>
        <taxon>Basidiomycota</taxon>
        <taxon>Agaricomycotina</taxon>
        <taxon>Tremellomycetes</taxon>
        <taxon>Tremellales</taxon>
        <taxon>Cryptococcaceae</taxon>
        <taxon>Kwoniella</taxon>
    </lineage>
</organism>
<dbReference type="Proteomes" id="UP000078595">
    <property type="component" value="Chromosome 2"/>
</dbReference>
<dbReference type="VEuPathDB" id="FungiDB:I303_01500"/>
<keyword evidence="4" id="KW-1185">Reference proteome</keyword>
<dbReference type="KEGG" id="kdj:28965199"/>
<dbReference type="EMBL" id="CP144531">
    <property type="protein sequence ID" value="WWC59798.1"/>
    <property type="molecule type" value="Genomic_DNA"/>
</dbReference>
<reference evidence="3" key="3">
    <citation type="submission" date="2024-02" db="EMBL/GenBank/DDBJ databases">
        <title>Comparative genomics of Cryptococcus and Kwoniella reveals pathogenesis evolution and contrasting modes of karyotype evolution via chromosome fusion or intercentromeric recombination.</title>
        <authorList>
            <person name="Coelho M.A."/>
            <person name="David-Palma M."/>
            <person name="Shea T."/>
            <person name="Bowers K."/>
            <person name="McGinley-Smith S."/>
            <person name="Mohammad A.W."/>
            <person name="Gnirke A."/>
            <person name="Yurkov A.M."/>
            <person name="Nowrousian M."/>
            <person name="Sun S."/>
            <person name="Cuomo C.A."/>
            <person name="Heitman J."/>
        </authorList>
    </citation>
    <scope>NUCLEOTIDE SEQUENCE</scope>
    <source>
        <strain evidence="3">CBS 10117</strain>
    </source>
</reference>
<protein>
    <submittedName>
        <fullName evidence="2">Uncharacterized protein</fullName>
    </submittedName>
</protein>
<feature type="region of interest" description="Disordered" evidence="1">
    <location>
        <begin position="1"/>
        <end position="35"/>
    </location>
</feature>
<reference evidence="3" key="2">
    <citation type="submission" date="2013-07" db="EMBL/GenBank/DDBJ databases">
        <authorList>
            <consortium name="The Broad Institute Genome Sequencing Platform"/>
            <person name="Cuomo C."/>
            <person name="Litvintseva A."/>
            <person name="Chen Y."/>
            <person name="Heitman J."/>
            <person name="Sun S."/>
            <person name="Springer D."/>
            <person name="Dromer F."/>
            <person name="Young S.K."/>
            <person name="Zeng Q."/>
            <person name="Gargeya S."/>
            <person name="Fitzgerald M."/>
            <person name="Abouelleil A."/>
            <person name="Alvarado L."/>
            <person name="Berlin A.M."/>
            <person name="Chapman S.B."/>
            <person name="Dewar J."/>
            <person name="Goldberg J."/>
            <person name="Griggs A."/>
            <person name="Gujja S."/>
            <person name="Hansen M."/>
            <person name="Howarth C."/>
            <person name="Imamovic A."/>
            <person name="Larimer J."/>
            <person name="McCowan C."/>
            <person name="Murphy C."/>
            <person name="Pearson M."/>
            <person name="Priest M."/>
            <person name="Roberts A."/>
            <person name="Saif S."/>
            <person name="Shea T."/>
            <person name="Sykes S."/>
            <person name="Wortman J."/>
            <person name="Nusbaum C."/>
            <person name="Birren B."/>
        </authorList>
    </citation>
    <scope>NUCLEOTIDE SEQUENCE</scope>
    <source>
        <strain evidence="3">CBS 10117</strain>
    </source>
</reference>
<dbReference type="EMBL" id="KI894028">
    <property type="protein sequence ID" value="OBR87298.1"/>
    <property type="molecule type" value="Genomic_DNA"/>
</dbReference>
<evidence type="ECO:0000313" key="4">
    <source>
        <dbReference type="Proteomes" id="UP000078595"/>
    </source>
</evidence>
<dbReference type="AlphaFoldDB" id="A0A1A6AB73"/>
<evidence type="ECO:0000313" key="2">
    <source>
        <dbReference type="EMBL" id="OBR87298.1"/>
    </source>
</evidence>
<dbReference type="GeneID" id="28965199"/>
<name>A0A1A6AB73_9TREE</name>
<accession>A0A1A6AB73</accession>